<feature type="region of interest" description="Disordered" evidence="1">
    <location>
        <begin position="133"/>
        <end position="179"/>
    </location>
</feature>
<feature type="compositionally biased region" description="Basic and acidic residues" evidence="1">
    <location>
        <begin position="225"/>
        <end position="238"/>
    </location>
</feature>
<evidence type="ECO:0000313" key="3">
    <source>
        <dbReference type="Proteomes" id="UP001310594"/>
    </source>
</evidence>
<feature type="compositionally biased region" description="Basic and acidic residues" evidence="1">
    <location>
        <begin position="160"/>
        <end position="176"/>
    </location>
</feature>
<name>A0AAN7W9R6_9PEZI</name>
<evidence type="ECO:0000256" key="1">
    <source>
        <dbReference type="SAM" id="MobiDB-lite"/>
    </source>
</evidence>
<dbReference type="EMBL" id="JAVRQU010000005">
    <property type="protein sequence ID" value="KAK5703121.1"/>
    <property type="molecule type" value="Genomic_DNA"/>
</dbReference>
<protein>
    <submittedName>
        <fullName evidence="2">Uncharacterized protein</fullName>
    </submittedName>
</protein>
<proteinExistence type="predicted"/>
<organism evidence="2 3">
    <name type="scientific">Elasticomyces elasticus</name>
    <dbReference type="NCBI Taxonomy" id="574655"/>
    <lineage>
        <taxon>Eukaryota</taxon>
        <taxon>Fungi</taxon>
        <taxon>Dikarya</taxon>
        <taxon>Ascomycota</taxon>
        <taxon>Pezizomycotina</taxon>
        <taxon>Dothideomycetes</taxon>
        <taxon>Dothideomycetidae</taxon>
        <taxon>Mycosphaerellales</taxon>
        <taxon>Teratosphaeriaceae</taxon>
        <taxon>Elasticomyces</taxon>
    </lineage>
</organism>
<sequence>MKHPDGLRVQLRHEEDAYIEEYHGDQIVNPLSQADYTGTCIVEEPGAEFLSKIWFTDFELHGAEGVGVIVGCGHGSTSPDDFEHIQCYWINKNKINTNHYLVLQGVTIQDKTGFQVDEGSVAVQIQRGYFENSHRSLRKDPSAQGGTNRASRARLVADPPDTRASKPSKKSRESQTLRHGLGDNPIIIARHWFRALEGEHGRPYLFEFKNLGPVDMVEAGLELRDDSGALDPDPKDESDCSELESDDEGSDDEYDPNLRPRSASVNPAQRLNRGSADQDQGAQTRGTPKATM</sequence>
<dbReference type="Proteomes" id="UP001310594">
    <property type="component" value="Unassembled WGS sequence"/>
</dbReference>
<comment type="caution">
    <text evidence="2">The sequence shown here is derived from an EMBL/GenBank/DDBJ whole genome shotgun (WGS) entry which is preliminary data.</text>
</comment>
<feature type="region of interest" description="Disordered" evidence="1">
    <location>
        <begin position="225"/>
        <end position="292"/>
    </location>
</feature>
<dbReference type="AlphaFoldDB" id="A0AAN7W9R6"/>
<feature type="compositionally biased region" description="Polar residues" evidence="1">
    <location>
        <begin position="275"/>
        <end position="286"/>
    </location>
</feature>
<gene>
    <name evidence="2" type="ORF">LTR97_004070</name>
</gene>
<feature type="compositionally biased region" description="Acidic residues" evidence="1">
    <location>
        <begin position="239"/>
        <end position="255"/>
    </location>
</feature>
<reference evidence="2" key="1">
    <citation type="submission" date="2023-08" db="EMBL/GenBank/DDBJ databases">
        <title>Black Yeasts Isolated from many extreme environments.</title>
        <authorList>
            <person name="Coleine C."/>
            <person name="Stajich J.E."/>
            <person name="Selbmann L."/>
        </authorList>
    </citation>
    <scope>NUCLEOTIDE SEQUENCE</scope>
    <source>
        <strain evidence="2">CCFEE 5810</strain>
    </source>
</reference>
<accession>A0AAN7W9R6</accession>
<evidence type="ECO:0000313" key="2">
    <source>
        <dbReference type="EMBL" id="KAK5703121.1"/>
    </source>
</evidence>